<reference evidence="1" key="2">
    <citation type="journal article" date="2015" name="Data Brief">
        <title>Shoot transcriptome of the giant reed, Arundo donax.</title>
        <authorList>
            <person name="Barrero R.A."/>
            <person name="Guerrero F.D."/>
            <person name="Moolhuijzen P."/>
            <person name="Goolsby J.A."/>
            <person name="Tidwell J."/>
            <person name="Bellgard S.E."/>
            <person name="Bellgard M.I."/>
        </authorList>
    </citation>
    <scope>NUCLEOTIDE SEQUENCE</scope>
    <source>
        <tissue evidence="1">Shoot tissue taken approximately 20 cm above the soil surface</tissue>
    </source>
</reference>
<evidence type="ECO:0000313" key="1">
    <source>
        <dbReference type="EMBL" id="JAD39257.1"/>
    </source>
</evidence>
<dbReference type="AlphaFoldDB" id="A0A0A8ZWU3"/>
<name>A0A0A8ZWU3_ARUDO</name>
<accession>A0A0A8ZWU3</accession>
<dbReference type="EMBL" id="GBRH01258638">
    <property type="protein sequence ID" value="JAD39257.1"/>
    <property type="molecule type" value="Transcribed_RNA"/>
</dbReference>
<organism evidence="1">
    <name type="scientific">Arundo donax</name>
    <name type="common">Giant reed</name>
    <name type="synonym">Donax arundinaceus</name>
    <dbReference type="NCBI Taxonomy" id="35708"/>
    <lineage>
        <taxon>Eukaryota</taxon>
        <taxon>Viridiplantae</taxon>
        <taxon>Streptophyta</taxon>
        <taxon>Embryophyta</taxon>
        <taxon>Tracheophyta</taxon>
        <taxon>Spermatophyta</taxon>
        <taxon>Magnoliopsida</taxon>
        <taxon>Liliopsida</taxon>
        <taxon>Poales</taxon>
        <taxon>Poaceae</taxon>
        <taxon>PACMAD clade</taxon>
        <taxon>Arundinoideae</taxon>
        <taxon>Arundineae</taxon>
        <taxon>Arundo</taxon>
    </lineage>
</organism>
<reference evidence="1" key="1">
    <citation type="submission" date="2014-09" db="EMBL/GenBank/DDBJ databases">
        <authorList>
            <person name="Magalhaes I.L.F."/>
            <person name="Oliveira U."/>
            <person name="Santos F.R."/>
            <person name="Vidigal T.H.D.A."/>
            <person name="Brescovit A.D."/>
            <person name="Santos A.J."/>
        </authorList>
    </citation>
    <scope>NUCLEOTIDE SEQUENCE</scope>
    <source>
        <tissue evidence="1">Shoot tissue taken approximately 20 cm above the soil surface</tissue>
    </source>
</reference>
<protein>
    <submittedName>
        <fullName evidence="1">Uncharacterized protein</fullName>
    </submittedName>
</protein>
<sequence>MWRLSFTHSPRSGTWRRSARRCARRRSSWASGAGWRSRFGARTGRRARAPRLVPAPCVVCSAGPSSWRCCSPPEHLVPVLLPPPGAVRS</sequence>
<proteinExistence type="predicted"/>